<keyword evidence="4" id="KW-1185">Reference proteome</keyword>
<sequence>MAAYPLSLRDRQIAAIEKVLNLNHEAPQTSEFHHDVSGLGNLAKTTPILNEDGDPIWKVLVFDDMGRDVISSVLRVSDLRNWGVTIHLNINSTRYPIPDVPVLYLVEPTAENVKRIASDLSRDLYSPAYVNFLYSVPRPVLEDFADQIASSGTSEKIAQVYDQYLNFIVAEPNLFSLGLGKNTYWKINSNNTKDEEIDMLVDKIVTGLFSVSVTMGAIPIIRCPKGGAAELIATKLDRKLRDHILNSKDNLFSSKNQRRTPLGTPASSGRPVLIIVDRNVDLVPMLSHSWTYQSLIQDVLKMHLNRITLEIPIDDNAPEKGTTKRSYDLTANDFFWKQNAGAPFPQVAENIDAELTRYKEDAADITRKTGASSIEDLQNDTSTSAQHLKAAITLLPELRERKAILDMHMNIATALLKEIKDRQLDNFFQLEENIKQQSKQQILDLINDPARGKDPMDKLRLFLIWFFTTETDLSKGDMTRFEEALTQAGVQDISPITYVRRVREITRMTMMTSSASQPHQQSSDLFRGFSSLSNRLTGTIASGALGSNFESLIAGVKNFLPVNKDLTLTKITESIMDPTSASSSAIQMTENYLYFDPRSANARGAMPPTSASRSGAGSIPGALGGSTPGINASFGQRRQGFNEAIVFTVGGGSMEEYGNLQDWVWRTSGGGHHPGGQSSSGVGSGSSQASGNSSTQSQPKRRVVYGSTELVNAADFLAESLTRLGQEN</sequence>
<dbReference type="GO" id="GO:0005783">
    <property type="term" value="C:endoplasmic reticulum"/>
    <property type="evidence" value="ECO:0007669"/>
    <property type="project" value="EnsemblFungi"/>
</dbReference>
<dbReference type="Proteomes" id="UP000242877">
    <property type="component" value="Unassembled WGS sequence"/>
</dbReference>
<organism evidence="3 4">
    <name type="scientific">Ascosphaera apis ARSEF 7405</name>
    <dbReference type="NCBI Taxonomy" id="392613"/>
    <lineage>
        <taxon>Eukaryota</taxon>
        <taxon>Fungi</taxon>
        <taxon>Dikarya</taxon>
        <taxon>Ascomycota</taxon>
        <taxon>Pezizomycotina</taxon>
        <taxon>Eurotiomycetes</taxon>
        <taxon>Eurotiomycetidae</taxon>
        <taxon>Onygenales</taxon>
        <taxon>Ascosphaeraceae</taxon>
        <taxon>Ascosphaera</taxon>
    </lineage>
</organism>
<dbReference type="Pfam" id="PF00995">
    <property type="entry name" value="Sec1"/>
    <property type="match status" value="1"/>
</dbReference>
<dbReference type="InterPro" id="IPR001619">
    <property type="entry name" value="Sec1-like"/>
</dbReference>
<feature type="region of interest" description="Disordered" evidence="2">
    <location>
        <begin position="603"/>
        <end position="631"/>
    </location>
</feature>
<accession>A0A167XG48</accession>
<gene>
    <name evidence="3" type="ORF">AAP_03997</name>
</gene>
<dbReference type="SUPFAM" id="SSF56815">
    <property type="entry name" value="Sec1/munc18-like (SM) proteins"/>
    <property type="match status" value="1"/>
</dbReference>
<dbReference type="Gene3D" id="3.40.50.2060">
    <property type="match status" value="1"/>
</dbReference>
<dbReference type="GO" id="GO:0030134">
    <property type="term" value="C:COPII-coated ER to Golgi transport vesicle"/>
    <property type="evidence" value="ECO:0007669"/>
    <property type="project" value="EnsemblFungi"/>
</dbReference>
<dbReference type="Gene3D" id="3.90.830.10">
    <property type="entry name" value="Syntaxin Binding Protein 1, Chain A, domain 2"/>
    <property type="match status" value="1"/>
</dbReference>
<evidence type="ECO:0000313" key="3">
    <source>
        <dbReference type="EMBL" id="KZZ90047.1"/>
    </source>
</evidence>
<dbReference type="InterPro" id="IPR043154">
    <property type="entry name" value="Sec-1-like_dom1"/>
</dbReference>
<dbReference type="VEuPathDB" id="FungiDB:AAP_03997"/>
<name>A0A167XG48_9EURO</name>
<evidence type="ECO:0000256" key="1">
    <source>
        <dbReference type="ARBA" id="ARBA00009884"/>
    </source>
</evidence>
<dbReference type="InterPro" id="IPR027482">
    <property type="entry name" value="Sec1-like_dom2"/>
</dbReference>
<comment type="similarity">
    <text evidence="1">Belongs to the STXBP/unc-18/SEC1 family.</text>
</comment>
<comment type="caution">
    <text evidence="3">The sequence shown here is derived from an EMBL/GenBank/DDBJ whole genome shotgun (WGS) entry which is preliminary data.</text>
</comment>
<dbReference type="GO" id="GO:0046578">
    <property type="term" value="P:regulation of Ras protein signal transduction"/>
    <property type="evidence" value="ECO:0007669"/>
    <property type="project" value="EnsemblFungi"/>
</dbReference>
<dbReference type="GO" id="GO:0000139">
    <property type="term" value="C:Golgi membrane"/>
    <property type="evidence" value="ECO:0007669"/>
    <property type="project" value="EnsemblFungi"/>
</dbReference>
<dbReference type="Gene3D" id="3.40.50.1910">
    <property type="match status" value="1"/>
</dbReference>
<reference evidence="3 4" key="1">
    <citation type="journal article" date="2016" name="Genome Biol. Evol.">
        <title>Divergent and convergent evolution of fungal pathogenicity.</title>
        <authorList>
            <person name="Shang Y."/>
            <person name="Xiao G."/>
            <person name="Zheng P."/>
            <person name="Cen K."/>
            <person name="Zhan S."/>
            <person name="Wang C."/>
        </authorList>
    </citation>
    <scope>NUCLEOTIDE SEQUENCE [LARGE SCALE GENOMIC DNA]</scope>
    <source>
        <strain evidence="3 4">ARSEF 7405</strain>
    </source>
</reference>
<feature type="region of interest" description="Disordered" evidence="2">
    <location>
        <begin position="665"/>
        <end position="703"/>
    </location>
</feature>
<dbReference type="InterPro" id="IPR043127">
    <property type="entry name" value="Sec-1-like_dom3a"/>
</dbReference>
<dbReference type="GO" id="GO:0006888">
    <property type="term" value="P:endoplasmic reticulum to Golgi vesicle-mediated transport"/>
    <property type="evidence" value="ECO:0007669"/>
    <property type="project" value="EnsemblFungi"/>
</dbReference>
<evidence type="ECO:0000313" key="4">
    <source>
        <dbReference type="Proteomes" id="UP000242877"/>
    </source>
</evidence>
<dbReference type="EMBL" id="AZGZ01000018">
    <property type="protein sequence ID" value="KZZ90047.1"/>
    <property type="molecule type" value="Genomic_DNA"/>
</dbReference>
<dbReference type="GO" id="GO:0019905">
    <property type="term" value="F:syntaxin binding"/>
    <property type="evidence" value="ECO:0007669"/>
    <property type="project" value="EnsemblFungi"/>
</dbReference>
<dbReference type="GO" id="GO:0048280">
    <property type="term" value="P:vesicle fusion with Golgi apparatus"/>
    <property type="evidence" value="ECO:0007669"/>
    <property type="project" value="EnsemblFungi"/>
</dbReference>
<proteinExistence type="inferred from homology"/>
<dbReference type="AlphaFoldDB" id="A0A167XG48"/>
<dbReference type="PANTHER" id="PTHR11679">
    <property type="entry name" value="VESICLE PROTEIN SORTING-ASSOCIATED"/>
    <property type="match status" value="1"/>
</dbReference>
<dbReference type="GO" id="GO:0006890">
    <property type="term" value="P:retrograde vesicle-mediated transport, Golgi to endoplasmic reticulum"/>
    <property type="evidence" value="ECO:0007669"/>
    <property type="project" value="EnsemblFungi"/>
</dbReference>
<protein>
    <submittedName>
        <fullName evidence="3">Golgi transport protein Sly1</fullName>
    </submittedName>
</protein>
<dbReference type="Gene3D" id="1.25.40.60">
    <property type="match status" value="1"/>
</dbReference>
<dbReference type="PIRSF" id="PIRSF005715">
    <property type="entry name" value="VPS45_Sec1"/>
    <property type="match status" value="1"/>
</dbReference>
<feature type="compositionally biased region" description="Low complexity" evidence="2">
    <location>
        <begin position="675"/>
        <end position="698"/>
    </location>
</feature>
<dbReference type="InterPro" id="IPR036045">
    <property type="entry name" value="Sec1-like_sf"/>
</dbReference>
<evidence type="ECO:0000256" key="2">
    <source>
        <dbReference type="SAM" id="MobiDB-lite"/>
    </source>
</evidence>
<dbReference type="GO" id="GO:0035543">
    <property type="term" value="P:positive regulation of SNARE complex assembly"/>
    <property type="evidence" value="ECO:0007669"/>
    <property type="project" value="EnsemblFungi"/>
</dbReference>
<dbReference type="OrthoDB" id="10251230at2759"/>